<dbReference type="GO" id="GO:0005634">
    <property type="term" value="C:nucleus"/>
    <property type="evidence" value="ECO:0007669"/>
    <property type="project" value="TreeGrafter"/>
</dbReference>
<dbReference type="GO" id="GO:0010468">
    <property type="term" value="P:regulation of gene expression"/>
    <property type="evidence" value="ECO:0007669"/>
    <property type="project" value="TreeGrafter"/>
</dbReference>
<dbReference type="SMART" id="SM00248">
    <property type="entry name" value="ANK"/>
    <property type="match status" value="8"/>
</dbReference>
<protein>
    <submittedName>
        <fullName evidence="4">Uncharacterized protein</fullName>
    </submittedName>
</protein>
<dbReference type="AlphaFoldDB" id="A0A9P0MUI7"/>
<evidence type="ECO:0000313" key="4">
    <source>
        <dbReference type="EMBL" id="CAH1404950.1"/>
    </source>
</evidence>
<dbReference type="OrthoDB" id="6616952at2759"/>
<dbReference type="Gene3D" id="1.25.40.20">
    <property type="entry name" value="Ankyrin repeat-containing domain"/>
    <property type="match status" value="1"/>
</dbReference>
<dbReference type="Pfam" id="PF12796">
    <property type="entry name" value="Ank_2"/>
    <property type="match status" value="1"/>
</dbReference>
<evidence type="ECO:0000313" key="5">
    <source>
        <dbReference type="Proteomes" id="UP001152798"/>
    </source>
</evidence>
<dbReference type="Pfam" id="PF13857">
    <property type="entry name" value="Ank_5"/>
    <property type="match status" value="1"/>
</dbReference>
<evidence type="ECO:0000256" key="3">
    <source>
        <dbReference type="PROSITE-ProRule" id="PRU00023"/>
    </source>
</evidence>
<proteinExistence type="predicted"/>
<organism evidence="4 5">
    <name type="scientific">Nezara viridula</name>
    <name type="common">Southern green stink bug</name>
    <name type="synonym">Cimex viridulus</name>
    <dbReference type="NCBI Taxonomy" id="85310"/>
    <lineage>
        <taxon>Eukaryota</taxon>
        <taxon>Metazoa</taxon>
        <taxon>Ecdysozoa</taxon>
        <taxon>Arthropoda</taxon>
        <taxon>Hexapoda</taxon>
        <taxon>Insecta</taxon>
        <taxon>Pterygota</taxon>
        <taxon>Neoptera</taxon>
        <taxon>Paraneoptera</taxon>
        <taxon>Hemiptera</taxon>
        <taxon>Heteroptera</taxon>
        <taxon>Panheteroptera</taxon>
        <taxon>Pentatomomorpha</taxon>
        <taxon>Pentatomoidea</taxon>
        <taxon>Pentatomidae</taxon>
        <taxon>Pentatominae</taxon>
        <taxon>Nezara</taxon>
    </lineage>
</organism>
<evidence type="ECO:0000256" key="2">
    <source>
        <dbReference type="ARBA" id="ARBA00023043"/>
    </source>
</evidence>
<feature type="repeat" description="ANK" evidence="3">
    <location>
        <begin position="159"/>
        <end position="191"/>
    </location>
</feature>
<dbReference type="EMBL" id="OV725082">
    <property type="protein sequence ID" value="CAH1404950.1"/>
    <property type="molecule type" value="Genomic_DNA"/>
</dbReference>
<dbReference type="PANTHER" id="PTHR24124:SF14">
    <property type="entry name" value="CHROMOSOME UNDETERMINED SCAFFOLD_25, WHOLE GENOME SHOTGUN SEQUENCE"/>
    <property type="match status" value="1"/>
</dbReference>
<dbReference type="InterPro" id="IPR036770">
    <property type="entry name" value="Ankyrin_rpt-contain_sf"/>
</dbReference>
<name>A0A9P0MUI7_NEZVI</name>
<dbReference type="Proteomes" id="UP001152798">
    <property type="component" value="Chromosome 6"/>
</dbReference>
<dbReference type="SUPFAM" id="SSF48403">
    <property type="entry name" value="Ankyrin repeat"/>
    <property type="match status" value="1"/>
</dbReference>
<gene>
    <name evidence="4" type="ORF">NEZAVI_LOCUS13261</name>
</gene>
<evidence type="ECO:0000256" key="1">
    <source>
        <dbReference type="ARBA" id="ARBA00022737"/>
    </source>
</evidence>
<dbReference type="PROSITE" id="PS50297">
    <property type="entry name" value="ANK_REP_REGION"/>
    <property type="match status" value="3"/>
</dbReference>
<feature type="repeat" description="ANK" evidence="3">
    <location>
        <begin position="126"/>
        <end position="158"/>
    </location>
</feature>
<dbReference type="PANTHER" id="PTHR24124">
    <property type="entry name" value="ANKYRIN REPEAT FAMILY A"/>
    <property type="match status" value="1"/>
</dbReference>
<dbReference type="InterPro" id="IPR002110">
    <property type="entry name" value="Ankyrin_rpt"/>
</dbReference>
<reference evidence="4" key="1">
    <citation type="submission" date="2022-01" db="EMBL/GenBank/DDBJ databases">
        <authorList>
            <person name="King R."/>
        </authorList>
    </citation>
    <scope>NUCLEOTIDE SEQUENCE</scope>
</reference>
<keyword evidence="5" id="KW-1185">Reference proteome</keyword>
<sequence length="416" mass="45898">MEGLKESINILKDEVAKFNISEHIEQLGSIHRAVYYGDIVKLEELLRRGEDGDDEDGTPFNYTAAHWAAVRCDADILDLLNDFGTNMSAVEGTDLRPLHVAALAGNSAALIWLLENTYDIESTDIYDQTPLHQAALNGCLQAVKILVEYGASMEATDEYGMTPVCLAAARGFSHIVHFLLQEGANPAVRDIDGKTLLHASSAVDDVATIVCLLKTGIYVNAKDNMNSTPLHDAAKNDCCKAIRLLLQSGADKIVRDIDGCTPFDRAKEAGHKKSITLLMDKEEGETVLLKDYVEETECNDMQIDSTTSFVEPDSNFSDIVTENSLLIDSTTTYVDLSDRQMENSDVHTTDKHNDAESNNVMDRENFTVSCNYNNACDYGDDKLNSICCDDSVDEEEPKLQLDFSALTPDDINKIIF</sequence>
<keyword evidence="2 3" id="KW-0040">ANK repeat</keyword>
<keyword evidence="1" id="KW-0677">Repeat</keyword>
<feature type="repeat" description="ANK" evidence="3">
    <location>
        <begin position="192"/>
        <end position="224"/>
    </location>
</feature>
<feature type="repeat" description="ANK" evidence="3">
    <location>
        <begin position="225"/>
        <end position="257"/>
    </location>
</feature>
<dbReference type="PROSITE" id="PS50088">
    <property type="entry name" value="ANK_REPEAT"/>
    <property type="match status" value="4"/>
</dbReference>
<accession>A0A9P0MUI7</accession>